<accession>A0ABR4KFG2</accession>
<gene>
    <name evidence="5" type="ORF">BJY01DRAFT_245213</name>
</gene>
<evidence type="ECO:0000256" key="1">
    <source>
        <dbReference type="ARBA" id="ARBA00008056"/>
    </source>
</evidence>
<dbReference type="InterPro" id="IPR050231">
    <property type="entry name" value="Iron_ascorbate_oxido_reductase"/>
</dbReference>
<dbReference type="SUPFAM" id="SSF51197">
    <property type="entry name" value="Clavaminate synthase-like"/>
    <property type="match status" value="1"/>
</dbReference>
<keyword evidence="6" id="KW-1185">Reference proteome</keyword>
<feature type="compositionally biased region" description="Basic and acidic residues" evidence="3">
    <location>
        <begin position="94"/>
        <end position="113"/>
    </location>
</feature>
<protein>
    <recommendedName>
        <fullName evidence="4">Fe2OG dioxygenase domain-containing protein</fullName>
    </recommendedName>
</protein>
<feature type="region of interest" description="Disordered" evidence="3">
    <location>
        <begin position="77"/>
        <end position="113"/>
    </location>
</feature>
<dbReference type="InterPro" id="IPR026992">
    <property type="entry name" value="DIOX_N"/>
</dbReference>
<dbReference type="Pfam" id="PF14226">
    <property type="entry name" value="DIOX_N"/>
    <property type="match status" value="1"/>
</dbReference>
<evidence type="ECO:0000259" key="4">
    <source>
        <dbReference type="PROSITE" id="PS51471"/>
    </source>
</evidence>
<keyword evidence="2" id="KW-0408">Iron</keyword>
<dbReference type="InterPro" id="IPR044861">
    <property type="entry name" value="IPNS-like_FE2OG_OXY"/>
</dbReference>
<dbReference type="Gene3D" id="2.60.120.330">
    <property type="entry name" value="B-lactam Antibiotic, Isopenicillin N Synthase, Chain"/>
    <property type="match status" value="1"/>
</dbReference>
<keyword evidence="2" id="KW-0560">Oxidoreductase</keyword>
<name>A0ABR4KFG2_9EURO</name>
<evidence type="ECO:0000313" key="5">
    <source>
        <dbReference type="EMBL" id="KAL2850998.1"/>
    </source>
</evidence>
<keyword evidence="2" id="KW-0479">Metal-binding</keyword>
<dbReference type="Pfam" id="PF03171">
    <property type="entry name" value="2OG-FeII_Oxy"/>
    <property type="match status" value="1"/>
</dbReference>
<feature type="domain" description="Fe2OG dioxygenase" evidence="4">
    <location>
        <begin position="176"/>
        <end position="300"/>
    </location>
</feature>
<dbReference type="PROSITE" id="PS51471">
    <property type="entry name" value="FE2OG_OXY"/>
    <property type="match status" value="1"/>
</dbReference>
<comment type="similarity">
    <text evidence="1 2">Belongs to the iron/ascorbate-dependent oxidoreductase family.</text>
</comment>
<reference evidence="5 6" key="1">
    <citation type="submission" date="2024-07" db="EMBL/GenBank/DDBJ databases">
        <title>Section-level genome sequencing and comparative genomics of Aspergillus sections Usti and Cavernicolus.</title>
        <authorList>
            <consortium name="Lawrence Berkeley National Laboratory"/>
            <person name="Nybo J.L."/>
            <person name="Vesth T.C."/>
            <person name="Theobald S."/>
            <person name="Frisvad J.C."/>
            <person name="Larsen T.O."/>
            <person name="Kjaerboelling I."/>
            <person name="Rothschild-Mancinelli K."/>
            <person name="Lyhne E.K."/>
            <person name="Kogle M.E."/>
            <person name="Barry K."/>
            <person name="Clum A."/>
            <person name="Na H."/>
            <person name="Ledsgaard L."/>
            <person name="Lin J."/>
            <person name="Lipzen A."/>
            <person name="Kuo A."/>
            <person name="Riley R."/>
            <person name="Mondo S."/>
            <person name="Labutti K."/>
            <person name="Haridas S."/>
            <person name="Pangalinan J."/>
            <person name="Salamov A.A."/>
            <person name="Simmons B.A."/>
            <person name="Magnuson J.K."/>
            <person name="Chen J."/>
            <person name="Drula E."/>
            <person name="Henrissat B."/>
            <person name="Wiebenga A."/>
            <person name="Lubbers R.J."/>
            <person name="Gomes A.C."/>
            <person name="Makela M.R."/>
            <person name="Stajich J."/>
            <person name="Grigoriev I.V."/>
            <person name="Mortensen U.H."/>
            <person name="De Vries R.P."/>
            <person name="Baker S.E."/>
            <person name="Andersen M.R."/>
        </authorList>
    </citation>
    <scope>NUCLEOTIDE SEQUENCE [LARGE SCALE GENOMIC DNA]</scope>
    <source>
        <strain evidence="5 6">CBS 123904</strain>
    </source>
</reference>
<dbReference type="PANTHER" id="PTHR47990">
    <property type="entry name" value="2-OXOGLUTARATE (2OG) AND FE(II)-DEPENDENT OXYGENASE SUPERFAMILY PROTEIN-RELATED"/>
    <property type="match status" value="1"/>
</dbReference>
<proteinExistence type="inferred from homology"/>
<evidence type="ECO:0000313" key="6">
    <source>
        <dbReference type="Proteomes" id="UP001610446"/>
    </source>
</evidence>
<dbReference type="Proteomes" id="UP001610446">
    <property type="component" value="Unassembled WGS sequence"/>
</dbReference>
<dbReference type="InterPro" id="IPR027443">
    <property type="entry name" value="IPNS-like_sf"/>
</dbReference>
<organism evidence="5 6">
    <name type="scientific">Aspergillus pseudoustus</name>
    <dbReference type="NCBI Taxonomy" id="1810923"/>
    <lineage>
        <taxon>Eukaryota</taxon>
        <taxon>Fungi</taxon>
        <taxon>Dikarya</taxon>
        <taxon>Ascomycota</taxon>
        <taxon>Pezizomycotina</taxon>
        <taxon>Eurotiomycetes</taxon>
        <taxon>Eurotiomycetidae</taxon>
        <taxon>Eurotiales</taxon>
        <taxon>Aspergillaceae</taxon>
        <taxon>Aspergillus</taxon>
        <taxon>Aspergillus subgen. Nidulantes</taxon>
    </lineage>
</organism>
<evidence type="ECO:0000256" key="2">
    <source>
        <dbReference type="RuleBase" id="RU003682"/>
    </source>
</evidence>
<evidence type="ECO:0000256" key="3">
    <source>
        <dbReference type="SAM" id="MobiDB-lite"/>
    </source>
</evidence>
<comment type="caution">
    <text evidence="5">The sequence shown here is derived from an EMBL/GenBank/DDBJ whole genome shotgun (WGS) entry which is preliminary data.</text>
</comment>
<dbReference type="InterPro" id="IPR005123">
    <property type="entry name" value="Oxoglu/Fe-dep_dioxygenase_dom"/>
</dbReference>
<sequence length="363" mass="40971">MTKAEIPIISFEPFLKGDATSRRVVATQIYQAFHDIGFLYLKDSGITQEQVDNVFKLSRAFFDLPFEYKQRYAVRDPTENQGYSSDTKYLPKNQKKEATSKPKDHKEAYEHRRFDNPLCPPAGDLVRQNPDLVGFQKTLDTFYADCFQLCKEILRCLAIALNIPGGENFFDAIIEDGDPQLRLTHYPPVPASLITPSKGSDTAGKDGRILPHCDYGFCTLLFQDKVGGLEVDPFHTGEFIAATPKDGTVLINLGDLLHRLLNGRVKSTMHRVVSPETVVTDGNGEPMLPDRYSIPFFVHPIETAWIDPVLLSDGETRRFKGVNAGTWRSWRTSKIYGMEEQEQKFFDQLGIADELSLMAPIRA</sequence>
<dbReference type="EMBL" id="JBFXLU010000033">
    <property type="protein sequence ID" value="KAL2850998.1"/>
    <property type="molecule type" value="Genomic_DNA"/>
</dbReference>